<dbReference type="Gene3D" id="3.40.50.300">
    <property type="entry name" value="P-loop containing nucleotide triphosphate hydrolases"/>
    <property type="match status" value="1"/>
</dbReference>
<dbReference type="EMBL" id="CP116394">
    <property type="protein sequence ID" value="WCE46054.1"/>
    <property type="molecule type" value="Genomic_DNA"/>
</dbReference>
<sequence>MKRSVTRRLLREAKGTRRPLIVSALARIVGACARMAIFALGFVLVGCAVAGKAPRLQLGVALVITGLVRAGCSYLEHYSGHLVAFTMLAGLRVRLYAALAKRAPASISEMDVADVLPSAVRDIDRVEAFYAHTIVPRIAAVVVPVLAGAAVMQLTGFTAGLILCVGLWASAFALTALTEGQIARAKQGELEVRSELSRELTRSRIALAELLSNQKQDEALTRITNNGEQIGRALEKAERWKGVRGAVGLCWDAFLLITVAGMVASMQQSLPQTLAALGLAVGSLASATALREGGEGRVAAKESARRLFAMIDNAGEQLDGDDWQVGVAPQIVFDQVYFKYPKTERGLKGLTLTLHPGQYTCLSGPSGSGKSTIGALLARAWDPDKGGIIVDGIYLNRISPQAVRQRICVISQDGSLIDGTVADNLKLGKQVPGGALEKVLKVVALEEDVAALGGLQAHLRPNQLSGGQKQRLLLARGLLMDADAYVLDEVTSHLDEATLQTVRANLRGALHGKTVLEITHRVDTTVRHVELEEGALKA</sequence>
<dbReference type="GO" id="GO:0140359">
    <property type="term" value="F:ABC-type transporter activity"/>
    <property type="evidence" value="ECO:0007669"/>
    <property type="project" value="InterPro"/>
</dbReference>
<dbReference type="InterPro" id="IPR039421">
    <property type="entry name" value="Type_1_exporter"/>
</dbReference>
<dbReference type="InterPro" id="IPR036640">
    <property type="entry name" value="ABC1_TM_sf"/>
</dbReference>
<accession>A0AB38XP80</accession>
<protein>
    <submittedName>
        <fullName evidence="10">ABC transporter ATP-binding protein</fullName>
    </submittedName>
</protein>
<feature type="transmembrane region" description="Helical" evidence="7">
    <location>
        <begin position="157"/>
        <end position="177"/>
    </location>
</feature>
<dbReference type="SUPFAM" id="SSF90123">
    <property type="entry name" value="ABC transporter transmembrane region"/>
    <property type="match status" value="1"/>
</dbReference>
<dbReference type="Proteomes" id="UP001211044">
    <property type="component" value="Chromosome"/>
</dbReference>
<gene>
    <name evidence="10" type="ORF">PIG85_10485</name>
</gene>
<keyword evidence="4 10" id="KW-0067">ATP-binding</keyword>
<name>A0AB38XP80_9ACTO</name>
<feature type="domain" description="ABC transporter" evidence="8">
    <location>
        <begin position="331"/>
        <end position="538"/>
    </location>
</feature>
<dbReference type="GO" id="GO:0016887">
    <property type="term" value="F:ATP hydrolysis activity"/>
    <property type="evidence" value="ECO:0007669"/>
    <property type="project" value="InterPro"/>
</dbReference>
<keyword evidence="3" id="KW-0547">Nucleotide-binding</keyword>
<evidence type="ECO:0000256" key="4">
    <source>
        <dbReference type="ARBA" id="ARBA00022840"/>
    </source>
</evidence>
<keyword evidence="2 7" id="KW-0812">Transmembrane</keyword>
<dbReference type="SUPFAM" id="SSF52540">
    <property type="entry name" value="P-loop containing nucleoside triphosphate hydrolases"/>
    <property type="match status" value="1"/>
</dbReference>
<dbReference type="InterPro" id="IPR003593">
    <property type="entry name" value="AAA+_ATPase"/>
</dbReference>
<dbReference type="PROSITE" id="PS50929">
    <property type="entry name" value="ABC_TM1F"/>
    <property type="match status" value="1"/>
</dbReference>
<feature type="domain" description="ABC transmembrane type-1" evidence="9">
    <location>
        <begin position="21"/>
        <end position="289"/>
    </location>
</feature>
<feature type="transmembrane region" description="Helical" evidence="7">
    <location>
        <begin position="246"/>
        <end position="264"/>
    </location>
</feature>
<keyword evidence="6 7" id="KW-0472">Membrane</keyword>
<dbReference type="GO" id="GO:0005524">
    <property type="term" value="F:ATP binding"/>
    <property type="evidence" value="ECO:0007669"/>
    <property type="project" value="UniProtKB-KW"/>
</dbReference>
<evidence type="ECO:0000256" key="6">
    <source>
        <dbReference type="ARBA" id="ARBA00023136"/>
    </source>
</evidence>
<dbReference type="SMART" id="SM00382">
    <property type="entry name" value="AAA"/>
    <property type="match status" value="1"/>
</dbReference>
<organism evidence="10 11">
    <name type="scientific">Winkia neuii subsp. anitrata</name>
    <dbReference type="NCBI Taxonomy" id="29318"/>
    <lineage>
        <taxon>Bacteria</taxon>
        <taxon>Bacillati</taxon>
        <taxon>Actinomycetota</taxon>
        <taxon>Actinomycetes</taxon>
        <taxon>Actinomycetales</taxon>
        <taxon>Actinomycetaceae</taxon>
        <taxon>Winkia</taxon>
    </lineage>
</organism>
<dbReference type="GO" id="GO:0005886">
    <property type="term" value="C:plasma membrane"/>
    <property type="evidence" value="ECO:0007669"/>
    <property type="project" value="UniProtKB-SubCell"/>
</dbReference>
<feature type="transmembrane region" description="Helical" evidence="7">
    <location>
        <begin position="56"/>
        <end position="75"/>
    </location>
</feature>
<evidence type="ECO:0000256" key="1">
    <source>
        <dbReference type="ARBA" id="ARBA00004651"/>
    </source>
</evidence>
<evidence type="ECO:0000256" key="5">
    <source>
        <dbReference type="ARBA" id="ARBA00022989"/>
    </source>
</evidence>
<feature type="transmembrane region" description="Helical" evidence="7">
    <location>
        <begin position="129"/>
        <end position="151"/>
    </location>
</feature>
<dbReference type="PROSITE" id="PS50893">
    <property type="entry name" value="ABC_TRANSPORTER_2"/>
    <property type="match status" value="1"/>
</dbReference>
<dbReference type="InterPro" id="IPR011527">
    <property type="entry name" value="ABC1_TM_dom"/>
</dbReference>
<keyword evidence="5 7" id="KW-1133">Transmembrane helix</keyword>
<dbReference type="Gene3D" id="1.20.1560.10">
    <property type="entry name" value="ABC transporter type 1, transmembrane domain"/>
    <property type="match status" value="1"/>
</dbReference>
<dbReference type="InterPro" id="IPR027417">
    <property type="entry name" value="P-loop_NTPase"/>
</dbReference>
<evidence type="ECO:0000313" key="10">
    <source>
        <dbReference type="EMBL" id="WCE46054.1"/>
    </source>
</evidence>
<evidence type="ECO:0000256" key="7">
    <source>
        <dbReference type="SAM" id="Phobius"/>
    </source>
</evidence>
<dbReference type="CDD" id="cd03228">
    <property type="entry name" value="ABCC_MRP_Like"/>
    <property type="match status" value="1"/>
</dbReference>
<feature type="transmembrane region" description="Helical" evidence="7">
    <location>
        <begin position="20"/>
        <end position="44"/>
    </location>
</feature>
<dbReference type="Pfam" id="PF00005">
    <property type="entry name" value="ABC_tran"/>
    <property type="match status" value="1"/>
</dbReference>
<dbReference type="InterPro" id="IPR003439">
    <property type="entry name" value="ABC_transporter-like_ATP-bd"/>
</dbReference>
<dbReference type="PANTHER" id="PTHR24221:SF654">
    <property type="entry name" value="ATP-BINDING CASSETTE SUB-FAMILY B MEMBER 6"/>
    <property type="match status" value="1"/>
</dbReference>
<dbReference type="PANTHER" id="PTHR24221">
    <property type="entry name" value="ATP-BINDING CASSETTE SUB-FAMILY B"/>
    <property type="match status" value="1"/>
</dbReference>
<proteinExistence type="predicted"/>
<dbReference type="RefSeq" id="WP_004807852.1">
    <property type="nucleotide sequence ID" value="NZ_CP116394.1"/>
</dbReference>
<evidence type="ECO:0000313" key="11">
    <source>
        <dbReference type="Proteomes" id="UP001211044"/>
    </source>
</evidence>
<evidence type="ECO:0000259" key="8">
    <source>
        <dbReference type="PROSITE" id="PS50893"/>
    </source>
</evidence>
<reference evidence="10" key="1">
    <citation type="submission" date="2023-01" db="EMBL/GenBank/DDBJ databases">
        <title>Comparative Genomic Analysis of the Clinically-Derived Winkia Strain NY0527 Provides Evidence into the Taxonomic Reassignment of Winkia neuii and Characterizes Their Virulence Traits.</title>
        <authorList>
            <person name="Cai X."/>
            <person name="Peng Y."/>
            <person name="Li M."/>
            <person name="Qiu Y."/>
            <person name="Wang Y."/>
            <person name="Xu L."/>
            <person name="Hou Q."/>
        </authorList>
    </citation>
    <scope>NUCLEOTIDE SEQUENCE</scope>
    <source>
        <strain evidence="10">NY0527</strain>
    </source>
</reference>
<comment type="subcellular location">
    <subcellularLocation>
        <location evidence="1">Cell membrane</location>
        <topology evidence="1">Multi-pass membrane protein</topology>
    </subcellularLocation>
</comment>
<evidence type="ECO:0000256" key="2">
    <source>
        <dbReference type="ARBA" id="ARBA00022692"/>
    </source>
</evidence>
<dbReference type="PROSITE" id="PS00211">
    <property type="entry name" value="ABC_TRANSPORTER_1"/>
    <property type="match status" value="1"/>
</dbReference>
<dbReference type="AlphaFoldDB" id="A0AB38XP80"/>
<dbReference type="KEGG" id="wne:PIG85_10485"/>
<evidence type="ECO:0000259" key="9">
    <source>
        <dbReference type="PROSITE" id="PS50929"/>
    </source>
</evidence>
<evidence type="ECO:0000256" key="3">
    <source>
        <dbReference type="ARBA" id="ARBA00022741"/>
    </source>
</evidence>
<dbReference type="InterPro" id="IPR017871">
    <property type="entry name" value="ABC_transporter-like_CS"/>
</dbReference>